<dbReference type="GO" id="GO:0008270">
    <property type="term" value="F:zinc ion binding"/>
    <property type="evidence" value="ECO:0007669"/>
    <property type="project" value="InterPro"/>
</dbReference>
<organism evidence="8 9">
    <name type="scientific">Stachybotrys chartarum (strain CBS 109288 / IBT 7711)</name>
    <name type="common">Toxic black mold</name>
    <name type="synonym">Stilbospora chartarum</name>
    <dbReference type="NCBI Taxonomy" id="1280523"/>
    <lineage>
        <taxon>Eukaryota</taxon>
        <taxon>Fungi</taxon>
        <taxon>Dikarya</taxon>
        <taxon>Ascomycota</taxon>
        <taxon>Pezizomycotina</taxon>
        <taxon>Sordariomycetes</taxon>
        <taxon>Hypocreomycetidae</taxon>
        <taxon>Hypocreales</taxon>
        <taxon>Stachybotryaceae</taxon>
        <taxon>Stachybotrys</taxon>
    </lineage>
</organism>
<keyword evidence="4" id="KW-0238">DNA-binding</keyword>
<protein>
    <recommendedName>
        <fullName evidence="7">Zn(2)-C6 fungal-type domain-containing protein</fullName>
    </recommendedName>
</protein>
<evidence type="ECO:0000256" key="5">
    <source>
        <dbReference type="ARBA" id="ARBA00023163"/>
    </source>
</evidence>
<dbReference type="InterPro" id="IPR052360">
    <property type="entry name" value="Transcr_Regulatory_Proteins"/>
</dbReference>
<dbReference type="Pfam" id="PF11951">
    <property type="entry name" value="Fungal_trans_2"/>
    <property type="match status" value="1"/>
</dbReference>
<keyword evidence="5" id="KW-0804">Transcription</keyword>
<sequence>MTKVAKGKRKRAYRPKTTSGCSTCKVRRVKCDETQPSCLRCSSTGRTCDGYSSAQSSNSNRSREATLAIVQTLSHDAESCAQSRRSLAFFAQQTCQQLAGFFGSLFWERLVLQAAHREPALRYALVAIGSLHEQITLESDHPKTFALKQYSLAIKCLLTPLSQHGKRAVDVCLIASILFTCFEGMQGRHKEANSHIRSGSRLLQETVYDKGSELLHHPVLGSQSHSDCYVPVETLANFFAVMDQSVAPVSYAHSYAPNDLPKKKYKTGKSRLQPQGLCHVGQRRRERRDVFVVHQSWRG</sequence>
<dbReference type="PROSITE" id="PS50048">
    <property type="entry name" value="ZN2_CY6_FUNGAL_2"/>
    <property type="match status" value="1"/>
</dbReference>
<accession>A0A084BAI9</accession>
<dbReference type="Pfam" id="PF00172">
    <property type="entry name" value="Zn_clus"/>
    <property type="match status" value="1"/>
</dbReference>
<dbReference type="HOGENOM" id="CLU_011409_7_0_1"/>
<feature type="domain" description="Zn(2)-C6 fungal-type" evidence="7">
    <location>
        <begin position="20"/>
        <end position="48"/>
    </location>
</feature>
<dbReference type="EMBL" id="KL647507">
    <property type="protein sequence ID" value="KEY74568.1"/>
    <property type="molecule type" value="Genomic_DNA"/>
</dbReference>
<gene>
    <name evidence="8" type="ORF">S7711_07170</name>
</gene>
<evidence type="ECO:0000256" key="2">
    <source>
        <dbReference type="ARBA" id="ARBA00022833"/>
    </source>
</evidence>
<evidence type="ECO:0000256" key="1">
    <source>
        <dbReference type="ARBA" id="ARBA00022723"/>
    </source>
</evidence>
<dbReference type="PANTHER" id="PTHR36206">
    <property type="entry name" value="ASPERCRYPTIN BIOSYNTHESIS CLUSTER-SPECIFIC TRANSCRIPTION REGULATOR ATNN-RELATED"/>
    <property type="match status" value="1"/>
</dbReference>
<keyword evidence="6" id="KW-0539">Nucleus</keyword>
<evidence type="ECO:0000256" key="3">
    <source>
        <dbReference type="ARBA" id="ARBA00023015"/>
    </source>
</evidence>
<dbReference type="GO" id="GO:0003677">
    <property type="term" value="F:DNA binding"/>
    <property type="evidence" value="ECO:0007669"/>
    <property type="project" value="UniProtKB-KW"/>
</dbReference>
<keyword evidence="9" id="KW-1185">Reference proteome</keyword>
<name>A0A084BAI9_STACB</name>
<dbReference type="InterPro" id="IPR021858">
    <property type="entry name" value="Fun_TF"/>
</dbReference>
<dbReference type="SMART" id="SM00066">
    <property type="entry name" value="GAL4"/>
    <property type="match status" value="1"/>
</dbReference>
<dbReference type="OrthoDB" id="3598904at2759"/>
<evidence type="ECO:0000313" key="9">
    <source>
        <dbReference type="Proteomes" id="UP000028045"/>
    </source>
</evidence>
<proteinExistence type="predicted"/>
<dbReference type="InterPro" id="IPR036864">
    <property type="entry name" value="Zn2-C6_fun-type_DNA-bd_sf"/>
</dbReference>
<dbReference type="Gene3D" id="4.10.240.10">
    <property type="entry name" value="Zn(2)-C6 fungal-type DNA-binding domain"/>
    <property type="match status" value="1"/>
</dbReference>
<keyword evidence="3" id="KW-0805">Transcription regulation</keyword>
<dbReference type="AlphaFoldDB" id="A0A084BAI9"/>
<evidence type="ECO:0000256" key="6">
    <source>
        <dbReference type="ARBA" id="ARBA00023242"/>
    </source>
</evidence>
<evidence type="ECO:0000256" key="4">
    <source>
        <dbReference type="ARBA" id="ARBA00023125"/>
    </source>
</evidence>
<dbReference type="CDD" id="cd00067">
    <property type="entry name" value="GAL4"/>
    <property type="match status" value="1"/>
</dbReference>
<dbReference type="Proteomes" id="UP000028045">
    <property type="component" value="Unassembled WGS sequence"/>
</dbReference>
<dbReference type="SUPFAM" id="SSF57701">
    <property type="entry name" value="Zn2/Cys6 DNA-binding domain"/>
    <property type="match status" value="1"/>
</dbReference>
<dbReference type="PROSITE" id="PS00463">
    <property type="entry name" value="ZN2_CY6_FUNGAL_1"/>
    <property type="match status" value="1"/>
</dbReference>
<evidence type="ECO:0000313" key="8">
    <source>
        <dbReference type="EMBL" id="KEY74568.1"/>
    </source>
</evidence>
<keyword evidence="1" id="KW-0479">Metal-binding</keyword>
<evidence type="ECO:0000259" key="7">
    <source>
        <dbReference type="PROSITE" id="PS50048"/>
    </source>
</evidence>
<reference evidence="8 9" key="1">
    <citation type="journal article" date="2014" name="BMC Genomics">
        <title>Comparative genome sequencing reveals chemotype-specific gene clusters in the toxigenic black mold Stachybotrys.</title>
        <authorList>
            <person name="Semeiks J."/>
            <person name="Borek D."/>
            <person name="Otwinowski Z."/>
            <person name="Grishin N.V."/>
        </authorList>
    </citation>
    <scope>NUCLEOTIDE SEQUENCE [LARGE SCALE GENOMIC DNA]</scope>
    <source>
        <strain evidence="9">CBS 109288 / IBT 7711</strain>
    </source>
</reference>
<dbReference type="GO" id="GO:0000981">
    <property type="term" value="F:DNA-binding transcription factor activity, RNA polymerase II-specific"/>
    <property type="evidence" value="ECO:0007669"/>
    <property type="project" value="InterPro"/>
</dbReference>
<dbReference type="InterPro" id="IPR001138">
    <property type="entry name" value="Zn2Cys6_DnaBD"/>
</dbReference>
<dbReference type="PANTHER" id="PTHR36206:SF12">
    <property type="entry name" value="ASPERCRYPTIN BIOSYNTHESIS CLUSTER-SPECIFIC TRANSCRIPTION REGULATOR ATNN-RELATED"/>
    <property type="match status" value="1"/>
</dbReference>
<keyword evidence="2" id="KW-0862">Zinc</keyword>